<feature type="domain" description="AMP-dependent synthetase/ligase" evidence="2">
    <location>
        <begin position="46"/>
        <end position="425"/>
    </location>
</feature>
<organism evidence="3 4">
    <name type="scientific">Geobacter argillaceus</name>
    <dbReference type="NCBI Taxonomy" id="345631"/>
    <lineage>
        <taxon>Bacteria</taxon>
        <taxon>Pseudomonadati</taxon>
        <taxon>Thermodesulfobacteriota</taxon>
        <taxon>Desulfuromonadia</taxon>
        <taxon>Geobacterales</taxon>
        <taxon>Geobacteraceae</taxon>
        <taxon>Geobacter</taxon>
    </lineage>
</organism>
<dbReference type="Pfam" id="PF00501">
    <property type="entry name" value="AMP-binding"/>
    <property type="match status" value="1"/>
</dbReference>
<evidence type="ECO:0000256" key="1">
    <source>
        <dbReference type="ARBA" id="ARBA00006432"/>
    </source>
</evidence>
<dbReference type="Pfam" id="PF23562">
    <property type="entry name" value="AMP-binding_C_3"/>
    <property type="match status" value="1"/>
</dbReference>
<dbReference type="NCBIfam" id="NF009232">
    <property type="entry name" value="PRK12582.1"/>
    <property type="match status" value="1"/>
</dbReference>
<dbReference type="Proteomes" id="UP000319449">
    <property type="component" value="Unassembled WGS sequence"/>
</dbReference>
<evidence type="ECO:0000313" key="3">
    <source>
        <dbReference type="EMBL" id="TWJ17522.1"/>
    </source>
</evidence>
<protein>
    <submittedName>
        <fullName evidence="3">Trans-feruloyl-CoA synthase</fullName>
    </submittedName>
</protein>
<reference evidence="3 4" key="1">
    <citation type="submission" date="2019-07" db="EMBL/GenBank/DDBJ databases">
        <title>Genomic Encyclopedia of Archaeal and Bacterial Type Strains, Phase II (KMG-II): from individual species to whole genera.</title>
        <authorList>
            <person name="Goeker M."/>
        </authorList>
    </citation>
    <scope>NUCLEOTIDE SEQUENCE [LARGE SCALE GENOMIC DNA]</scope>
    <source>
        <strain evidence="3 4">ATCC BAA-1139</strain>
    </source>
</reference>
<dbReference type="Gene3D" id="3.40.50.12780">
    <property type="entry name" value="N-terminal domain of ligase-like"/>
    <property type="match status" value="1"/>
</dbReference>
<dbReference type="RefSeq" id="WP_145024309.1">
    <property type="nucleotide sequence ID" value="NZ_VLLN01000021.1"/>
</dbReference>
<dbReference type="GO" id="GO:0031956">
    <property type="term" value="F:medium-chain fatty acid-CoA ligase activity"/>
    <property type="evidence" value="ECO:0007669"/>
    <property type="project" value="TreeGrafter"/>
</dbReference>
<name>A0A562VI31_9BACT</name>
<dbReference type="PROSITE" id="PS00455">
    <property type="entry name" value="AMP_BINDING"/>
    <property type="match status" value="1"/>
</dbReference>
<dbReference type="OrthoDB" id="9799237at2"/>
<evidence type="ECO:0000313" key="4">
    <source>
        <dbReference type="Proteomes" id="UP000319449"/>
    </source>
</evidence>
<dbReference type="PANTHER" id="PTHR43201">
    <property type="entry name" value="ACYL-COA SYNTHETASE"/>
    <property type="match status" value="1"/>
</dbReference>
<proteinExistence type="inferred from homology"/>
<sequence length="612" mass="66417">MDQADVAPVDFAPAAVNVMETPDGGYLLSSPVPLEPYEESLGVMLRRWAKDAPERIFLGERDATGQWGLLTYGEADHRADAIAQALIDRDLSPDRPVMILSGNSIGHALVTLGGFVAGVPVVPVSPAYSLLSQDFAKLRAIVDEVRPALIYVEKAGPFARALDVLDLSGVEVVTSDGQTDRPTTRLSTLLETSPTQQVAQRFARVDSSSIAKILYSSGSTGIPKGVLNSHGMLCANQQMMAQAWPFTEKTPPVLVDWLPWNHTFGGNHNFNLVLKRGGTLYIDGGKPVPGMIEQTVRNLADISPTIYFNVPAGFAMLLPFLESDAELRNNFFKKLQLIFYAAAALPQDLWQRLEAVSILATGRKVPMTSSWGATETSPAVTSAHFPIDRAGVIGIPLPGVTLKMVPDRGKFELRVKGPNVTPGYLHQPDLTSAAFDEDGFYRIGDAGAFADPAVPCKGITFKGRVAEDFKLSTGTWVHVGLLRVGILAATAPALQDLLVTGHDRDYVGILAWPNIQGCRQICRNEGELTAEDLLASRELADYLREALTNYNAQQEGSSTLVRRIMLMTAPPSIDANEITDKGYINQRAALEMRKRLVEQLYAGETAPEVIIV</sequence>
<dbReference type="PANTHER" id="PTHR43201:SF8">
    <property type="entry name" value="ACYL-COA SYNTHETASE FAMILY MEMBER 3"/>
    <property type="match status" value="1"/>
</dbReference>
<dbReference type="EMBL" id="VLLN01000021">
    <property type="protein sequence ID" value="TWJ17522.1"/>
    <property type="molecule type" value="Genomic_DNA"/>
</dbReference>
<dbReference type="SUPFAM" id="SSF56801">
    <property type="entry name" value="Acetyl-CoA synthetase-like"/>
    <property type="match status" value="1"/>
</dbReference>
<dbReference type="AlphaFoldDB" id="A0A562VI31"/>
<dbReference type="InterPro" id="IPR020845">
    <property type="entry name" value="AMP-binding_CS"/>
</dbReference>
<dbReference type="GO" id="GO:0006631">
    <property type="term" value="P:fatty acid metabolic process"/>
    <property type="evidence" value="ECO:0007669"/>
    <property type="project" value="TreeGrafter"/>
</dbReference>
<accession>A0A562VI31</accession>
<comment type="caution">
    <text evidence="3">The sequence shown here is derived from an EMBL/GenBank/DDBJ whole genome shotgun (WGS) entry which is preliminary data.</text>
</comment>
<comment type="similarity">
    <text evidence="1">Belongs to the ATP-dependent AMP-binding enzyme family.</text>
</comment>
<dbReference type="InterPro" id="IPR000873">
    <property type="entry name" value="AMP-dep_synth/lig_dom"/>
</dbReference>
<dbReference type="InterPro" id="IPR042099">
    <property type="entry name" value="ANL_N_sf"/>
</dbReference>
<evidence type="ECO:0000259" key="2">
    <source>
        <dbReference type="Pfam" id="PF00501"/>
    </source>
</evidence>
<keyword evidence="4" id="KW-1185">Reference proteome</keyword>
<gene>
    <name evidence="3" type="ORF">JN12_03061</name>
</gene>